<keyword evidence="2" id="KW-1185">Reference proteome</keyword>
<dbReference type="Gene3D" id="1.10.510.10">
    <property type="entry name" value="Transferase(Phosphotransferase) domain 1"/>
    <property type="match status" value="1"/>
</dbReference>
<dbReference type="Proteomes" id="UP000015105">
    <property type="component" value="Chromosome 4D"/>
</dbReference>
<reference evidence="1" key="5">
    <citation type="journal article" date="2021" name="G3 (Bethesda)">
        <title>Aegilops tauschii genome assembly Aet v5.0 features greater sequence contiguity and improved annotation.</title>
        <authorList>
            <person name="Wang L."/>
            <person name="Zhu T."/>
            <person name="Rodriguez J.C."/>
            <person name="Deal K.R."/>
            <person name="Dubcovsky J."/>
            <person name="McGuire P.E."/>
            <person name="Lux T."/>
            <person name="Spannagl M."/>
            <person name="Mayer K.F.X."/>
            <person name="Baldrich P."/>
            <person name="Meyers B.C."/>
            <person name="Huo N."/>
            <person name="Gu Y.Q."/>
            <person name="Zhou H."/>
            <person name="Devos K.M."/>
            <person name="Bennetzen J.L."/>
            <person name="Unver T."/>
            <person name="Budak H."/>
            <person name="Gulick P.J."/>
            <person name="Galiba G."/>
            <person name="Kalapos B."/>
            <person name="Nelson D.R."/>
            <person name="Li P."/>
            <person name="You F.M."/>
            <person name="Luo M.C."/>
            <person name="Dvorak J."/>
        </authorList>
    </citation>
    <scope>NUCLEOTIDE SEQUENCE [LARGE SCALE GENOMIC DNA]</scope>
    <source>
        <strain evidence="1">cv. AL8/78</strain>
    </source>
</reference>
<proteinExistence type="predicted"/>
<evidence type="ECO:0000313" key="2">
    <source>
        <dbReference type="Proteomes" id="UP000015105"/>
    </source>
</evidence>
<sequence length="75" mass="8589">MFSALLGVDLPTTLFTHKFENINPALQVDNNVKICHTNIIKVLGVVERDEAMTLVYRFEVNGSLDYWLHQREGGR</sequence>
<dbReference type="AlphaFoldDB" id="A0A453JD72"/>
<dbReference type="SUPFAM" id="SSF56112">
    <property type="entry name" value="Protein kinase-like (PK-like)"/>
    <property type="match status" value="1"/>
</dbReference>
<dbReference type="EnsemblPlants" id="AET4Gv20878200.10">
    <property type="protein sequence ID" value="AET4Gv20878200.10"/>
    <property type="gene ID" value="AET4Gv20878200"/>
</dbReference>
<organism evidence="1 2">
    <name type="scientific">Aegilops tauschii subsp. strangulata</name>
    <name type="common">Goatgrass</name>
    <dbReference type="NCBI Taxonomy" id="200361"/>
    <lineage>
        <taxon>Eukaryota</taxon>
        <taxon>Viridiplantae</taxon>
        <taxon>Streptophyta</taxon>
        <taxon>Embryophyta</taxon>
        <taxon>Tracheophyta</taxon>
        <taxon>Spermatophyta</taxon>
        <taxon>Magnoliopsida</taxon>
        <taxon>Liliopsida</taxon>
        <taxon>Poales</taxon>
        <taxon>Poaceae</taxon>
        <taxon>BOP clade</taxon>
        <taxon>Pooideae</taxon>
        <taxon>Triticodae</taxon>
        <taxon>Triticeae</taxon>
        <taxon>Triticinae</taxon>
        <taxon>Aegilops</taxon>
    </lineage>
</organism>
<evidence type="ECO:0000313" key="1">
    <source>
        <dbReference type="EnsemblPlants" id="AET4Gv20878200.10"/>
    </source>
</evidence>
<reference evidence="1" key="3">
    <citation type="journal article" date="2017" name="Nature">
        <title>Genome sequence of the progenitor of the wheat D genome Aegilops tauschii.</title>
        <authorList>
            <person name="Luo M.C."/>
            <person name="Gu Y.Q."/>
            <person name="Puiu D."/>
            <person name="Wang H."/>
            <person name="Twardziok S.O."/>
            <person name="Deal K.R."/>
            <person name="Huo N."/>
            <person name="Zhu T."/>
            <person name="Wang L."/>
            <person name="Wang Y."/>
            <person name="McGuire P.E."/>
            <person name="Liu S."/>
            <person name="Long H."/>
            <person name="Ramasamy R.K."/>
            <person name="Rodriguez J.C."/>
            <person name="Van S.L."/>
            <person name="Yuan L."/>
            <person name="Wang Z."/>
            <person name="Xia Z."/>
            <person name="Xiao L."/>
            <person name="Anderson O.D."/>
            <person name="Ouyang S."/>
            <person name="Liang Y."/>
            <person name="Zimin A.V."/>
            <person name="Pertea G."/>
            <person name="Qi P."/>
            <person name="Bennetzen J.L."/>
            <person name="Dai X."/>
            <person name="Dawson M.W."/>
            <person name="Muller H.G."/>
            <person name="Kugler K."/>
            <person name="Rivarola-Duarte L."/>
            <person name="Spannagl M."/>
            <person name="Mayer K.F.X."/>
            <person name="Lu F.H."/>
            <person name="Bevan M.W."/>
            <person name="Leroy P."/>
            <person name="Li P."/>
            <person name="You F.M."/>
            <person name="Sun Q."/>
            <person name="Liu Z."/>
            <person name="Lyons E."/>
            <person name="Wicker T."/>
            <person name="Salzberg S.L."/>
            <person name="Devos K.M."/>
            <person name="Dvorak J."/>
        </authorList>
    </citation>
    <scope>NUCLEOTIDE SEQUENCE [LARGE SCALE GENOMIC DNA]</scope>
    <source>
        <strain evidence="1">cv. AL8/78</strain>
    </source>
</reference>
<accession>A0A453JD72</accession>
<reference evidence="2" key="1">
    <citation type="journal article" date="2014" name="Science">
        <title>Ancient hybridizations among the ancestral genomes of bread wheat.</title>
        <authorList>
            <consortium name="International Wheat Genome Sequencing Consortium,"/>
            <person name="Marcussen T."/>
            <person name="Sandve S.R."/>
            <person name="Heier L."/>
            <person name="Spannagl M."/>
            <person name="Pfeifer M."/>
            <person name="Jakobsen K.S."/>
            <person name="Wulff B.B."/>
            <person name="Steuernagel B."/>
            <person name="Mayer K.F."/>
            <person name="Olsen O.A."/>
        </authorList>
    </citation>
    <scope>NUCLEOTIDE SEQUENCE [LARGE SCALE GENOMIC DNA]</scope>
    <source>
        <strain evidence="2">cv. AL8/78</strain>
    </source>
</reference>
<protein>
    <submittedName>
        <fullName evidence="1">Uncharacterized protein</fullName>
    </submittedName>
</protein>
<reference evidence="1" key="4">
    <citation type="submission" date="2019-03" db="UniProtKB">
        <authorList>
            <consortium name="EnsemblPlants"/>
        </authorList>
    </citation>
    <scope>IDENTIFICATION</scope>
</reference>
<name>A0A453JD72_AEGTS</name>
<dbReference type="Gramene" id="AET4Gv20878200.10">
    <property type="protein sequence ID" value="AET4Gv20878200.10"/>
    <property type="gene ID" value="AET4Gv20878200"/>
</dbReference>
<reference evidence="2" key="2">
    <citation type="journal article" date="2017" name="Nat. Plants">
        <title>The Aegilops tauschii genome reveals multiple impacts of transposons.</title>
        <authorList>
            <person name="Zhao G."/>
            <person name="Zou C."/>
            <person name="Li K."/>
            <person name="Wang K."/>
            <person name="Li T."/>
            <person name="Gao L."/>
            <person name="Zhang X."/>
            <person name="Wang H."/>
            <person name="Yang Z."/>
            <person name="Liu X."/>
            <person name="Jiang W."/>
            <person name="Mao L."/>
            <person name="Kong X."/>
            <person name="Jiao Y."/>
            <person name="Jia J."/>
        </authorList>
    </citation>
    <scope>NUCLEOTIDE SEQUENCE [LARGE SCALE GENOMIC DNA]</scope>
    <source>
        <strain evidence="2">cv. AL8/78</strain>
    </source>
</reference>
<dbReference type="InterPro" id="IPR011009">
    <property type="entry name" value="Kinase-like_dom_sf"/>
</dbReference>